<protein>
    <submittedName>
        <fullName evidence="1">Uncharacterized protein</fullName>
    </submittedName>
</protein>
<comment type="caution">
    <text evidence="1">The sequence shown here is derived from an EMBL/GenBank/DDBJ whole genome shotgun (WGS) entry which is preliminary data.</text>
</comment>
<evidence type="ECO:0000313" key="2">
    <source>
        <dbReference type="Proteomes" id="UP001596364"/>
    </source>
</evidence>
<accession>A0ABW1XN97</accession>
<dbReference type="EMBL" id="JBHSUS010000001">
    <property type="protein sequence ID" value="MFC6441598.1"/>
    <property type="molecule type" value="Genomic_DNA"/>
</dbReference>
<evidence type="ECO:0000313" key="1">
    <source>
        <dbReference type="EMBL" id="MFC6441598.1"/>
    </source>
</evidence>
<sequence>MMMEKIKSAIVEAVSKHALVLLMFLAVAWFLNDIHSQQIEQALQAQQTLERIKMKLTLVME</sequence>
<name>A0ABW1XN97_9ALTE</name>
<keyword evidence="2" id="KW-1185">Reference proteome</keyword>
<proteinExistence type="predicted"/>
<reference evidence="2" key="1">
    <citation type="journal article" date="2019" name="Int. J. Syst. Evol. Microbiol.">
        <title>The Global Catalogue of Microorganisms (GCM) 10K type strain sequencing project: providing services to taxonomists for standard genome sequencing and annotation.</title>
        <authorList>
            <consortium name="The Broad Institute Genomics Platform"/>
            <consortium name="The Broad Institute Genome Sequencing Center for Infectious Disease"/>
            <person name="Wu L."/>
            <person name="Ma J."/>
        </authorList>
    </citation>
    <scope>NUCLEOTIDE SEQUENCE [LARGE SCALE GENOMIC DNA]</scope>
    <source>
        <strain evidence="2">CGMCC 1.16031</strain>
    </source>
</reference>
<dbReference type="Proteomes" id="UP001596364">
    <property type="component" value="Unassembled WGS sequence"/>
</dbReference>
<organism evidence="1 2">
    <name type="scientific">Pseudobowmanella zhangzhouensis</name>
    <dbReference type="NCBI Taxonomy" id="1537679"/>
    <lineage>
        <taxon>Bacteria</taxon>
        <taxon>Pseudomonadati</taxon>
        <taxon>Pseudomonadota</taxon>
        <taxon>Gammaproteobacteria</taxon>
        <taxon>Alteromonadales</taxon>
        <taxon>Alteromonadaceae</taxon>
    </lineage>
</organism>
<dbReference type="RefSeq" id="WP_131257648.1">
    <property type="nucleotide sequence ID" value="NZ_JBHSUS010000001.1"/>
</dbReference>
<gene>
    <name evidence="1" type="ORF">ACFP85_15700</name>
</gene>